<dbReference type="PANTHER" id="PTHR12526">
    <property type="entry name" value="GLYCOSYLTRANSFERASE"/>
    <property type="match status" value="1"/>
</dbReference>
<keyword evidence="3" id="KW-1185">Reference proteome</keyword>
<dbReference type="STRING" id="583355.Caka_2299"/>
<keyword evidence="1" id="KW-1133">Transmembrane helix</keyword>
<dbReference type="CAZy" id="GT4">
    <property type="family name" value="Glycosyltransferase Family 4"/>
</dbReference>
<evidence type="ECO:0000313" key="3">
    <source>
        <dbReference type="Proteomes" id="UP000000925"/>
    </source>
</evidence>
<dbReference type="GO" id="GO:0016740">
    <property type="term" value="F:transferase activity"/>
    <property type="evidence" value="ECO:0007669"/>
    <property type="project" value="UniProtKB-KW"/>
</dbReference>
<protein>
    <submittedName>
        <fullName evidence="2">Glycosyl transferase group 1</fullName>
    </submittedName>
</protein>
<dbReference type="eggNOG" id="COG0438">
    <property type="taxonomic scope" value="Bacteria"/>
</dbReference>
<dbReference type="AlphaFoldDB" id="D5EMS6"/>
<dbReference type="KEGG" id="caa:Caka_2299"/>
<proteinExistence type="predicted"/>
<reference evidence="2 3" key="1">
    <citation type="journal article" date="2010" name="Stand. Genomic Sci.">
        <title>Complete genome sequence of Coraliomargarita akajimensis type strain (04OKA010-24).</title>
        <authorList>
            <person name="Mavromatis K."/>
            <person name="Abt B."/>
            <person name="Brambilla E."/>
            <person name="Lapidus A."/>
            <person name="Copeland A."/>
            <person name="Deshpande S."/>
            <person name="Nolan M."/>
            <person name="Lucas S."/>
            <person name="Tice H."/>
            <person name="Cheng J.F."/>
            <person name="Han C."/>
            <person name="Detter J.C."/>
            <person name="Woyke T."/>
            <person name="Goodwin L."/>
            <person name="Pitluck S."/>
            <person name="Held B."/>
            <person name="Brettin T."/>
            <person name="Tapia R."/>
            <person name="Ivanova N."/>
            <person name="Mikhailova N."/>
            <person name="Pati A."/>
            <person name="Liolios K."/>
            <person name="Chen A."/>
            <person name="Palaniappan K."/>
            <person name="Land M."/>
            <person name="Hauser L."/>
            <person name="Chang Y.J."/>
            <person name="Jeffries C.D."/>
            <person name="Rohde M."/>
            <person name="Goker M."/>
            <person name="Bristow J."/>
            <person name="Eisen J.A."/>
            <person name="Markowitz V."/>
            <person name="Hugenholtz P."/>
            <person name="Klenk H.P."/>
            <person name="Kyrpides N.C."/>
        </authorList>
    </citation>
    <scope>NUCLEOTIDE SEQUENCE [LARGE SCALE GENOMIC DNA]</scope>
    <source>
        <strain evidence="3">DSM 45221 / IAM 15411 / JCM 23193 / KCTC 12865</strain>
    </source>
</reference>
<organism evidence="2 3">
    <name type="scientific">Coraliomargarita akajimensis (strain DSM 45221 / IAM 15411 / JCM 23193 / KCTC 12865 / 04OKA010-24)</name>
    <dbReference type="NCBI Taxonomy" id="583355"/>
    <lineage>
        <taxon>Bacteria</taxon>
        <taxon>Pseudomonadati</taxon>
        <taxon>Verrucomicrobiota</taxon>
        <taxon>Opitutia</taxon>
        <taxon>Puniceicoccales</taxon>
        <taxon>Coraliomargaritaceae</taxon>
        <taxon>Coraliomargarita</taxon>
    </lineage>
</organism>
<gene>
    <name evidence="2" type="ordered locus">Caka_2299</name>
</gene>
<keyword evidence="1" id="KW-0812">Transmembrane</keyword>
<accession>D5EMS6</accession>
<dbReference type="RefSeq" id="WP_013044038.1">
    <property type="nucleotide sequence ID" value="NC_014008.1"/>
</dbReference>
<dbReference type="HOGENOM" id="CLU_041762_0_1_0"/>
<dbReference type="PANTHER" id="PTHR12526:SF622">
    <property type="entry name" value="GLYCOSYLTRANSFERASE (GROUP I)"/>
    <property type="match status" value="1"/>
</dbReference>
<sequence length="356" mass="39948">MAKKVLYIASKESDYSRIKLIRMGLEHANEVDCILSDKKSYPGRILEVCWRFLWMKKSSYDVVVIGFFAQLIFPFIRLLWRGPILADCYISLYDSYVFDRAKCSPKSPTARLMHWLDGTLLRRSELCLTDTSKHRDYLAAEFSVPVERIVPVPISADEALFPVCARPASAQSDDGFFEVLFFGAFIPLQGTDVIVEAAALLKDLPVRVHLLGAGQTYDETVELAEQLDASNIVFHGWTPIEKIAGMAEHSHLLLGIFGRTEKAKRVIPNKVFEALSMSCPVVTGDSEIIRDYLEDGRDALLVPFGDPEALATRIRWAYENYPALADIGRRGRACFEASLSPAYVRKVVAETLTSLD</sequence>
<keyword evidence="1" id="KW-0472">Membrane</keyword>
<dbReference type="Gene3D" id="3.40.50.2000">
    <property type="entry name" value="Glycogen Phosphorylase B"/>
    <property type="match status" value="1"/>
</dbReference>
<evidence type="ECO:0000313" key="2">
    <source>
        <dbReference type="EMBL" id="ADE55316.1"/>
    </source>
</evidence>
<evidence type="ECO:0000256" key="1">
    <source>
        <dbReference type="SAM" id="Phobius"/>
    </source>
</evidence>
<dbReference type="Pfam" id="PF13692">
    <property type="entry name" value="Glyco_trans_1_4"/>
    <property type="match status" value="1"/>
</dbReference>
<dbReference type="OrthoDB" id="9790710at2"/>
<name>D5EMS6_CORAD</name>
<feature type="transmembrane region" description="Helical" evidence="1">
    <location>
        <begin position="60"/>
        <end position="80"/>
    </location>
</feature>
<keyword evidence="2" id="KW-0808">Transferase</keyword>
<dbReference type="EMBL" id="CP001998">
    <property type="protein sequence ID" value="ADE55316.1"/>
    <property type="molecule type" value="Genomic_DNA"/>
</dbReference>
<dbReference type="SUPFAM" id="SSF53756">
    <property type="entry name" value="UDP-Glycosyltransferase/glycogen phosphorylase"/>
    <property type="match status" value="1"/>
</dbReference>
<dbReference type="Proteomes" id="UP000000925">
    <property type="component" value="Chromosome"/>
</dbReference>